<evidence type="ECO:0000256" key="9">
    <source>
        <dbReference type="ARBA" id="ARBA00023137"/>
    </source>
</evidence>
<keyword evidence="3" id="KW-0808">Transferase</keyword>
<name>A0AA35XAL9_GEOBA</name>
<dbReference type="InterPro" id="IPR001881">
    <property type="entry name" value="EGF-like_Ca-bd_dom"/>
</dbReference>
<dbReference type="FunFam" id="2.10.25.10:FF:000017">
    <property type="entry name" value="latent-transforming growth factor beta-binding protein 4 isoform X1"/>
    <property type="match status" value="1"/>
</dbReference>
<keyword evidence="8" id="KW-0067">ATP-binding</keyword>
<dbReference type="GO" id="GO:0016020">
    <property type="term" value="C:membrane"/>
    <property type="evidence" value="ECO:0007669"/>
    <property type="project" value="UniProtKB-SubCell"/>
</dbReference>
<feature type="domain" description="EGF-like" evidence="15">
    <location>
        <begin position="175"/>
        <end position="215"/>
    </location>
</feature>
<feature type="domain" description="EGF-like" evidence="15">
    <location>
        <begin position="257"/>
        <end position="296"/>
    </location>
</feature>
<protein>
    <submittedName>
        <fullName evidence="16">Ephrin type-A receptor 4a</fullName>
    </submittedName>
</protein>
<dbReference type="Pfam" id="PF12947">
    <property type="entry name" value="EGF_3"/>
    <property type="match status" value="6"/>
</dbReference>
<evidence type="ECO:0000256" key="4">
    <source>
        <dbReference type="ARBA" id="ARBA00022729"/>
    </source>
</evidence>
<evidence type="ECO:0000256" key="5">
    <source>
        <dbReference type="ARBA" id="ARBA00022737"/>
    </source>
</evidence>
<dbReference type="GO" id="GO:0005524">
    <property type="term" value="F:ATP binding"/>
    <property type="evidence" value="ECO:0007669"/>
    <property type="project" value="UniProtKB-KW"/>
</dbReference>
<keyword evidence="6" id="KW-0547">Nucleotide-binding</keyword>
<keyword evidence="13" id="KW-1133">Transmembrane helix</keyword>
<dbReference type="Proteomes" id="UP001174909">
    <property type="component" value="Unassembled WGS sequence"/>
</dbReference>
<dbReference type="GO" id="GO:0005509">
    <property type="term" value="F:calcium ion binding"/>
    <property type="evidence" value="ECO:0007669"/>
    <property type="project" value="InterPro"/>
</dbReference>
<evidence type="ECO:0000256" key="7">
    <source>
        <dbReference type="ARBA" id="ARBA00022777"/>
    </source>
</evidence>
<evidence type="ECO:0000256" key="1">
    <source>
        <dbReference type="ARBA" id="ARBA00004479"/>
    </source>
</evidence>
<evidence type="ECO:0000256" key="6">
    <source>
        <dbReference type="ARBA" id="ARBA00022741"/>
    </source>
</evidence>
<dbReference type="Gene3D" id="2.10.25.10">
    <property type="entry name" value="Laminin"/>
    <property type="match status" value="7"/>
</dbReference>
<evidence type="ECO:0000256" key="11">
    <source>
        <dbReference type="ARBA" id="ARBA00023180"/>
    </source>
</evidence>
<keyword evidence="4" id="KW-0732">Signal</keyword>
<keyword evidence="13" id="KW-0472">Membrane</keyword>
<evidence type="ECO:0000256" key="8">
    <source>
        <dbReference type="ARBA" id="ARBA00022840"/>
    </source>
</evidence>
<dbReference type="InterPro" id="IPR000719">
    <property type="entry name" value="Prot_kinase_dom"/>
</dbReference>
<dbReference type="FunFam" id="1.10.510.10:FF:000554">
    <property type="entry name" value="Predicted protein"/>
    <property type="match status" value="1"/>
</dbReference>
<organism evidence="16 17">
    <name type="scientific">Geodia barretti</name>
    <name type="common">Barrett's horny sponge</name>
    <dbReference type="NCBI Taxonomy" id="519541"/>
    <lineage>
        <taxon>Eukaryota</taxon>
        <taxon>Metazoa</taxon>
        <taxon>Porifera</taxon>
        <taxon>Demospongiae</taxon>
        <taxon>Heteroscleromorpha</taxon>
        <taxon>Tetractinellida</taxon>
        <taxon>Astrophorina</taxon>
        <taxon>Geodiidae</taxon>
        <taxon>Geodia</taxon>
    </lineage>
</organism>
<keyword evidence="17" id="KW-1185">Reference proteome</keyword>
<keyword evidence="16" id="KW-0675">Receptor</keyword>
<evidence type="ECO:0000313" key="16">
    <source>
        <dbReference type="EMBL" id="CAI8050379.1"/>
    </source>
</evidence>
<dbReference type="Pfam" id="PF07645">
    <property type="entry name" value="EGF_CA"/>
    <property type="match status" value="1"/>
</dbReference>
<feature type="domain" description="EGF-like" evidence="15">
    <location>
        <begin position="90"/>
        <end position="133"/>
    </location>
</feature>
<dbReference type="InterPro" id="IPR050751">
    <property type="entry name" value="ECM_structural_protein"/>
</dbReference>
<evidence type="ECO:0000259" key="14">
    <source>
        <dbReference type="PROSITE" id="PS50011"/>
    </source>
</evidence>
<dbReference type="PROSITE" id="PS50011">
    <property type="entry name" value="PROTEIN_KINASE_DOM"/>
    <property type="match status" value="1"/>
</dbReference>
<dbReference type="Pfam" id="PF07714">
    <property type="entry name" value="PK_Tyr_Ser-Thr"/>
    <property type="match status" value="1"/>
</dbReference>
<evidence type="ECO:0000256" key="3">
    <source>
        <dbReference type="ARBA" id="ARBA00022679"/>
    </source>
</evidence>
<comment type="subcellular location">
    <subcellularLocation>
        <location evidence="1">Membrane</location>
        <topology evidence="1">Single-pass type I membrane protein</topology>
    </subcellularLocation>
</comment>
<keyword evidence="7" id="KW-0418">Kinase</keyword>
<keyword evidence="2 12" id="KW-0245">EGF-like domain</keyword>
<evidence type="ECO:0000256" key="2">
    <source>
        <dbReference type="ARBA" id="ARBA00022536"/>
    </source>
</evidence>
<dbReference type="InterPro" id="IPR018097">
    <property type="entry name" value="EGF_Ca-bd_CS"/>
</dbReference>
<dbReference type="AlphaFoldDB" id="A0AA35XAL9"/>
<dbReference type="InterPro" id="IPR020635">
    <property type="entry name" value="Tyr_kinase_cat_dom"/>
</dbReference>
<dbReference type="InterPro" id="IPR024731">
    <property type="entry name" value="NELL2-like_EGF"/>
</dbReference>
<keyword evidence="5" id="KW-0677">Repeat</keyword>
<dbReference type="PRINTS" id="PR00109">
    <property type="entry name" value="TYRKINASE"/>
</dbReference>
<dbReference type="CDD" id="cd00192">
    <property type="entry name" value="PTKc"/>
    <property type="match status" value="1"/>
</dbReference>
<dbReference type="PROSITE" id="PS01187">
    <property type="entry name" value="EGF_CA"/>
    <property type="match status" value="3"/>
</dbReference>
<dbReference type="SMART" id="SM00219">
    <property type="entry name" value="TyrKc"/>
    <property type="match status" value="1"/>
</dbReference>
<dbReference type="PROSITE" id="PS00010">
    <property type="entry name" value="ASX_HYDROXYL"/>
    <property type="match status" value="6"/>
</dbReference>
<dbReference type="PROSITE" id="PS00109">
    <property type="entry name" value="PROTEIN_KINASE_TYR"/>
    <property type="match status" value="1"/>
</dbReference>
<feature type="domain" description="EGF-like" evidence="15">
    <location>
        <begin position="134"/>
        <end position="174"/>
    </location>
</feature>
<dbReference type="InterPro" id="IPR049883">
    <property type="entry name" value="NOTCH1_EGF-like"/>
</dbReference>
<feature type="domain" description="EGF-like" evidence="15">
    <location>
        <begin position="216"/>
        <end position="256"/>
    </location>
</feature>
<dbReference type="EMBL" id="CASHTH010003861">
    <property type="protein sequence ID" value="CAI8050379.1"/>
    <property type="molecule type" value="Genomic_DNA"/>
</dbReference>
<dbReference type="InterPro" id="IPR000152">
    <property type="entry name" value="EGF-type_Asp/Asn_hydroxyl_site"/>
</dbReference>
<dbReference type="InterPro" id="IPR001245">
    <property type="entry name" value="Ser-Thr/Tyr_kinase_cat_dom"/>
</dbReference>
<feature type="transmembrane region" description="Helical" evidence="13">
    <location>
        <begin position="399"/>
        <end position="425"/>
    </location>
</feature>
<dbReference type="InterPro" id="IPR009030">
    <property type="entry name" value="Growth_fac_rcpt_cys_sf"/>
</dbReference>
<keyword evidence="10" id="KW-1015">Disulfide bond</keyword>
<dbReference type="InterPro" id="IPR011009">
    <property type="entry name" value="Kinase-like_dom_sf"/>
</dbReference>
<evidence type="ECO:0000256" key="10">
    <source>
        <dbReference type="ARBA" id="ARBA00023157"/>
    </source>
</evidence>
<keyword evidence="9" id="KW-0829">Tyrosine-protein kinase</keyword>
<evidence type="ECO:0000259" key="15">
    <source>
        <dbReference type="PROSITE" id="PS50026"/>
    </source>
</evidence>
<feature type="domain" description="Protein kinase" evidence="14">
    <location>
        <begin position="363"/>
        <end position="750"/>
    </location>
</feature>
<feature type="domain" description="EGF-like" evidence="15">
    <location>
        <begin position="297"/>
        <end position="338"/>
    </location>
</feature>
<evidence type="ECO:0000313" key="17">
    <source>
        <dbReference type="Proteomes" id="UP001174909"/>
    </source>
</evidence>
<dbReference type="SMART" id="SM00179">
    <property type="entry name" value="EGF_CA"/>
    <property type="match status" value="7"/>
</dbReference>
<comment type="caution">
    <text evidence="16">The sequence shown here is derived from an EMBL/GenBank/DDBJ whole genome shotgun (WGS) entry which is preliminary data.</text>
</comment>
<dbReference type="PANTHER" id="PTHR24034">
    <property type="entry name" value="EGF-LIKE DOMAIN-CONTAINING PROTEIN"/>
    <property type="match status" value="1"/>
</dbReference>
<proteinExistence type="predicted"/>
<sequence length="787" mass="85656">MDMREDTFNCGNLTLDPSEYFQIQEGDRVGACLRPDGDTEYLDILRDHKKRRVDSWTGGGSCTEADMEISPTIDGSNRQKAQLHLYVDINIDECAVGVNNCHTDATCSDIVGADGSFQCSCNTGYSGDGLSCINIDECATDMDNCAEQATCTDIEGSYSCNCDIGYTGNGTECIDIDECENNSDSCDVNADCNNTNGSFSCSCKRGYSGNGATCTDVDECLETESMCGMNAKCTDTEGSYMCTCSDGFTGNGSNCSDVNECELDPSVCGPRLCVNTEGSYECTCPTGYMWNETVCNDMDECLGEVSNDCSAAADCLNTAGSYSCHCKPGYGGDGINCSDVDECSVRSHDCSKNAECLNIEGGYNCQCSIGYTGNGKVCEALPDVREPEEQKTGDSGSNLGLISGVTVTGLLVVATLLIIGVLFALKLRKRSKSVHFASSVGFENKTYGVGTRMSTISFNGDSTAVQHSDLDNPIYDGILPQDEQESELTMRKCCLDIQCSVEGNVYDNPTLLQGLHSPTGNYGPLECYSAVDYYSTLNEYSYMEQEYGNIVRKIMLIVELLEKGDLRQALNKMRPDPGQLHSVDLPLTLLAFSRQTALGMLYLSGKGFVHRDIAARNILLSHNNICKISDFGMSRDLEDENYYMSQGGKVPVKWTAPEALAYKKYSTASDVWSYGCLIYEIWSLGHKPFEGYTNREVVQRVETGYRLQPPPGCPEAVYSLMIDCWNPDPAERPTFQQILLTLLGDDKALLAVPTEERASHSLAGVLGSPLEAGHSMYLNRQNSYLTT</sequence>
<reference evidence="16" key="1">
    <citation type="submission" date="2023-03" db="EMBL/GenBank/DDBJ databases">
        <authorList>
            <person name="Steffen K."/>
            <person name="Cardenas P."/>
        </authorList>
    </citation>
    <scope>NUCLEOTIDE SEQUENCE</scope>
</reference>
<dbReference type="Gene3D" id="1.10.510.10">
    <property type="entry name" value="Transferase(Phosphotransferase) domain 1"/>
    <property type="match status" value="1"/>
</dbReference>
<dbReference type="SUPFAM" id="SSF57196">
    <property type="entry name" value="EGF/Laminin"/>
    <property type="match status" value="1"/>
</dbReference>
<dbReference type="GO" id="GO:0004713">
    <property type="term" value="F:protein tyrosine kinase activity"/>
    <property type="evidence" value="ECO:0007669"/>
    <property type="project" value="UniProtKB-KW"/>
</dbReference>
<dbReference type="SMART" id="SM00181">
    <property type="entry name" value="EGF"/>
    <property type="match status" value="7"/>
</dbReference>
<evidence type="ECO:0000256" key="13">
    <source>
        <dbReference type="SAM" id="Phobius"/>
    </source>
</evidence>
<dbReference type="SUPFAM" id="SSF56112">
    <property type="entry name" value="Protein kinase-like (PK-like)"/>
    <property type="match status" value="1"/>
</dbReference>
<comment type="caution">
    <text evidence="12">Lacks conserved residue(s) required for the propagation of feature annotation.</text>
</comment>
<dbReference type="InterPro" id="IPR000742">
    <property type="entry name" value="EGF"/>
</dbReference>
<dbReference type="SUPFAM" id="SSF57184">
    <property type="entry name" value="Growth factor receptor domain"/>
    <property type="match status" value="2"/>
</dbReference>
<keyword evidence="11" id="KW-0325">Glycoprotein</keyword>
<feature type="domain" description="EGF-like" evidence="15">
    <location>
        <begin position="339"/>
        <end position="379"/>
    </location>
</feature>
<dbReference type="PANTHER" id="PTHR24034:SF204">
    <property type="entry name" value="ADHESION G PROTEIN-COUPLED RECEPTOR E1"/>
    <property type="match status" value="1"/>
</dbReference>
<dbReference type="PROSITE" id="PS50026">
    <property type="entry name" value="EGF_3"/>
    <property type="match status" value="7"/>
</dbReference>
<gene>
    <name evidence="16" type="ORF">GBAR_LOCUS27668</name>
</gene>
<dbReference type="PROSITE" id="PS01186">
    <property type="entry name" value="EGF_2"/>
    <property type="match status" value="7"/>
</dbReference>
<dbReference type="FunFam" id="2.10.25.10:FF:000038">
    <property type="entry name" value="Fibrillin 2"/>
    <property type="match status" value="6"/>
</dbReference>
<dbReference type="CDD" id="cd00054">
    <property type="entry name" value="EGF_CA"/>
    <property type="match status" value="7"/>
</dbReference>
<keyword evidence="13" id="KW-0812">Transmembrane</keyword>
<dbReference type="InterPro" id="IPR008266">
    <property type="entry name" value="Tyr_kinase_AS"/>
</dbReference>
<accession>A0AA35XAL9</accession>
<evidence type="ECO:0000256" key="12">
    <source>
        <dbReference type="PROSITE-ProRule" id="PRU00076"/>
    </source>
</evidence>